<evidence type="ECO:0000256" key="5">
    <source>
        <dbReference type="SAM" id="MobiDB-lite"/>
    </source>
</evidence>
<feature type="region of interest" description="Disordered" evidence="5">
    <location>
        <begin position="1"/>
        <end position="32"/>
    </location>
</feature>
<reference evidence="6" key="1">
    <citation type="submission" date="2022-11" db="EMBL/GenBank/DDBJ databases">
        <authorList>
            <person name="Petersen C."/>
        </authorList>
    </citation>
    <scope>NUCLEOTIDE SEQUENCE</scope>
    <source>
        <strain evidence="6">IBT 19713</strain>
    </source>
</reference>
<keyword evidence="3 4" id="KW-0342">GTP-binding</keyword>
<evidence type="ECO:0000256" key="2">
    <source>
        <dbReference type="ARBA" id="ARBA00022741"/>
    </source>
</evidence>
<proteinExistence type="inferred from homology"/>
<accession>A0A9W9TKV8</accession>
<comment type="subunit">
    <text evidence="4">Component of the GSE complex.</text>
</comment>
<dbReference type="GO" id="GO:0010507">
    <property type="term" value="P:negative regulation of autophagy"/>
    <property type="evidence" value="ECO:0007669"/>
    <property type="project" value="TreeGrafter"/>
</dbReference>
<dbReference type="EMBL" id="JAPQKS010000005">
    <property type="protein sequence ID" value="KAJ5226443.1"/>
    <property type="molecule type" value="Genomic_DNA"/>
</dbReference>
<sequence length="141" mass="15547">MSFASLHESFSADPDSRRRLSRPCSPPPYSAHKSSAQLSLEFLLQGTNYAAGSAQARSALVPNTQARDAKPRLLLMGLRRYVPLLQTVANDPNVHWDNRSGKSSIASVVFHKMPANETLFLESTTRIQKDSIQSVPPKLSQ</sequence>
<evidence type="ECO:0000256" key="1">
    <source>
        <dbReference type="ARBA" id="ARBA00007756"/>
    </source>
</evidence>
<gene>
    <name evidence="6" type="ORF">N7468_007668</name>
</gene>
<dbReference type="RefSeq" id="XP_058329854.1">
    <property type="nucleotide sequence ID" value="XM_058476964.1"/>
</dbReference>
<dbReference type="PANTHER" id="PTHR11259">
    <property type="entry name" value="RAS-RELATED GTP BINDING RAG/GTR YEAST"/>
    <property type="match status" value="1"/>
</dbReference>
<dbReference type="GO" id="GO:1904263">
    <property type="term" value="P:positive regulation of TORC1 signaling"/>
    <property type="evidence" value="ECO:0007669"/>
    <property type="project" value="TreeGrafter"/>
</dbReference>
<dbReference type="GO" id="GO:0005525">
    <property type="term" value="F:GTP binding"/>
    <property type="evidence" value="ECO:0007669"/>
    <property type="project" value="UniProtKB-UniRule"/>
</dbReference>
<dbReference type="Pfam" id="PF04670">
    <property type="entry name" value="Gtr1_RagA"/>
    <property type="match status" value="1"/>
</dbReference>
<dbReference type="GO" id="GO:0009267">
    <property type="term" value="P:cellular response to starvation"/>
    <property type="evidence" value="ECO:0007669"/>
    <property type="project" value="TreeGrafter"/>
</dbReference>
<organism evidence="6 7">
    <name type="scientific">Penicillium chermesinum</name>
    <dbReference type="NCBI Taxonomy" id="63820"/>
    <lineage>
        <taxon>Eukaryota</taxon>
        <taxon>Fungi</taxon>
        <taxon>Dikarya</taxon>
        <taxon>Ascomycota</taxon>
        <taxon>Pezizomycotina</taxon>
        <taxon>Eurotiomycetes</taxon>
        <taxon>Eurotiomycetidae</taxon>
        <taxon>Eurotiales</taxon>
        <taxon>Aspergillaceae</taxon>
        <taxon>Penicillium</taxon>
    </lineage>
</organism>
<dbReference type="Proteomes" id="UP001150941">
    <property type="component" value="Unassembled WGS sequence"/>
</dbReference>
<dbReference type="InterPro" id="IPR006762">
    <property type="entry name" value="Gtr1_RagA"/>
</dbReference>
<dbReference type="GO" id="GO:1990131">
    <property type="term" value="C:Gtr1-Gtr2 GTPase complex"/>
    <property type="evidence" value="ECO:0007669"/>
    <property type="project" value="UniProtKB-UniRule"/>
</dbReference>
<evidence type="ECO:0000256" key="4">
    <source>
        <dbReference type="RuleBase" id="RU367014"/>
    </source>
</evidence>
<dbReference type="GO" id="GO:0005634">
    <property type="term" value="C:nucleus"/>
    <property type="evidence" value="ECO:0007669"/>
    <property type="project" value="TreeGrafter"/>
</dbReference>
<protein>
    <recommendedName>
        <fullName evidence="4">GTP-binding protein</fullName>
    </recommendedName>
</protein>
<evidence type="ECO:0000313" key="6">
    <source>
        <dbReference type="EMBL" id="KAJ5226443.1"/>
    </source>
</evidence>
<evidence type="ECO:0000256" key="3">
    <source>
        <dbReference type="ARBA" id="ARBA00023134"/>
    </source>
</evidence>
<dbReference type="GO" id="GO:0000329">
    <property type="term" value="C:fungal-type vacuole membrane"/>
    <property type="evidence" value="ECO:0007669"/>
    <property type="project" value="TreeGrafter"/>
</dbReference>
<name>A0A9W9TKV8_9EURO</name>
<dbReference type="GeneID" id="83204267"/>
<dbReference type="AlphaFoldDB" id="A0A9W9TKV8"/>
<keyword evidence="7" id="KW-1185">Reference proteome</keyword>
<dbReference type="OrthoDB" id="26136at2759"/>
<dbReference type="GO" id="GO:0003924">
    <property type="term" value="F:GTPase activity"/>
    <property type="evidence" value="ECO:0007669"/>
    <property type="project" value="UniProtKB-UniRule"/>
</dbReference>
<dbReference type="Gene3D" id="3.40.50.300">
    <property type="entry name" value="P-loop containing nucleotide triphosphate hydrolases"/>
    <property type="match status" value="1"/>
</dbReference>
<dbReference type="InterPro" id="IPR027417">
    <property type="entry name" value="P-loop_NTPase"/>
</dbReference>
<comment type="similarity">
    <text evidence="1 4">Belongs to the GTR/RAG GTP-binding protein family.</text>
</comment>
<reference evidence="6" key="2">
    <citation type="journal article" date="2023" name="IMA Fungus">
        <title>Comparative genomic study of the Penicillium genus elucidates a diverse pangenome and 15 lateral gene transfer events.</title>
        <authorList>
            <person name="Petersen C."/>
            <person name="Sorensen T."/>
            <person name="Nielsen M.R."/>
            <person name="Sondergaard T.E."/>
            <person name="Sorensen J.L."/>
            <person name="Fitzpatrick D.A."/>
            <person name="Frisvad J.C."/>
            <person name="Nielsen K.L."/>
        </authorList>
    </citation>
    <scope>NUCLEOTIDE SEQUENCE</scope>
    <source>
        <strain evidence="6">IBT 19713</strain>
    </source>
</reference>
<comment type="function">
    <text evidence="4">GTPase involved in activation of the TORC1 signaling pathway, which promotes growth and represses autophagy in nutrient-rich conditions.</text>
</comment>
<evidence type="ECO:0000313" key="7">
    <source>
        <dbReference type="Proteomes" id="UP001150941"/>
    </source>
</evidence>
<comment type="caution">
    <text evidence="6">The sequence shown here is derived from an EMBL/GenBank/DDBJ whole genome shotgun (WGS) entry which is preliminary data.</text>
</comment>
<dbReference type="PANTHER" id="PTHR11259:SF2">
    <property type="entry name" value="GH16429P"/>
    <property type="match status" value="1"/>
</dbReference>
<keyword evidence="2 4" id="KW-0547">Nucleotide-binding</keyword>